<evidence type="ECO:0000313" key="11">
    <source>
        <dbReference type="Proteomes" id="UP000288805"/>
    </source>
</evidence>
<dbReference type="InterPro" id="IPR011050">
    <property type="entry name" value="Pectin_lyase_fold/virulence"/>
</dbReference>
<sequence>MAKMGLKMNITATSLLLLLASSTEVFGDTIFYVTKYDAKADGNTDITQALLNAWRDACASPVVSTVMIPDGTYALGQITIGRPYKAPINFNVQGTVKSPMDTSRFKAEAGWIAFQQIDQFILSYGGVFYGQAKPVWGRKCPSSAYCNQLPIVSSCVYIYIYIYAYCTKVSINTDGIHIGRSSGFNTTNSTVETGDDCVSIGDGMSRTAPSPQNGVRVKTWPTSHQGTASKMHFEDIVMNDVANPKIKDQEVHHALSSAMLASETSGALPQLRLLSSLFVIREYHAKT</sequence>
<evidence type="ECO:0000313" key="10">
    <source>
        <dbReference type="EMBL" id="RVW71853.1"/>
    </source>
</evidence>
<evidence type="ECO:0000256" key="7">
    <source>
        <dbReference type="ARBA" id="ARBA00023316"/>
    </source>
</evidence>
<comment type="similarity">
    <text evidence="2 8">Belongs to the glycosyl hydrolase 28 family.</text>
</comment>
<keyword evidence="3" id="KW-0134">Cell wall</keyword>
<keyword evidence="6 8" id="KW-0326">Glycosidase</keyword>
<accession>A0A438GI14</accession>
<dbReference type="SUPFAM" id="SSF51126">
    <property type="entry name" value="Pectin lyase-like"/>
    <property type="match status" value="1"/>
</dbReference>
<evidence type="ECO:0000256" key="4">
    <source>
        <dbReference type="ARBA" id="ARBA00022525"/>
    </source>
</evidence>
<dbReference type="PANTHER" id="PTHR31375">
    <property type="match status" value="1"/>
</dbReference>
<evidence type="ECO:0000256" key="3">
    <source>
        <dbReference type="ARBA" id="ARBA00022512"/>
    </source>
</evidence>
<dbReference type="EMBL" id="QGNW01000428">
    <property type="protein sequence ID" value="RVW71853.1"/>
    <property type="molecule type" value="Genomic_DNA"/>
</dbReference>
<proteinExistence type="inferred from homology"/>
<evidence type="ECO:0000256" key="1">
    <source>
        <dbReference type="ARBA" id="ARBA00004191"/>
    </source>
</evidence>
<dbReference type="AlphaFoldDB" id="A0A438GI14"/>
<dbReference type="Gene3D" id="2.160.20.10">
    <property type="entry name" value="Single-stranded right-handed beta-helix, Pectin lyase-like"/>
    <property type="match status" value="3"/>
</dbReference>
<feature type="signal peptide" evidence="9">
    <location>
        <begin position="1"/>
        <end position="27"/>
    </location>
</feature>
<dbReference type="Proteomes" id="UP000288805">
    <property type="component" value="Unassembled WGS sequence"/>
</dbReference>
<dbReference type="InterPro" id="IPR012334">
    <property type="entry name" value="Pectin_lyas_fold"/>
</dbReference>
<reference evidence="10 11" key="1">
    <citation type="journal article" date="2018" name="PLoS Genet.">
        <title>Population sequencing reveals clonal diversity and ancestral inbreeding in the grapevine cultivar Chardonnay.</title>
        <authorList>
            <person name="Roach M.J."/>
            <person name="Johnson D.L."/>
            <person name="Bohlmann J."/>
            <person name="van Vuuren H.J."/>
            <person name="Jones S.J."/>
            <person name="Pretorius I.S."/>
            <person name="Schmidt S.A."/>
            <person name="Borneman A.R."/>
        </authorList>
    </citation>
    <scope>NUCLEOTIDE SEQUENCE [LARGE SCALE GENOMIC DNA]</scope>
    <source>
        <strain evidence="11">cv. Chardonnay</strain>
        <tissue evidence="10">Leaf</tissue>
    </source>
</reference>
<protein>
    <submittedName>
        <fullName evidence="10">Polygalacturonase</fullName>
    </submittedName>
</protein>
<comment type="caution">
    <text evidence="10">The sequence shown here is derived from an EMBL/GenBank/DDBJ whole genome shotgun (WGS) entry which is preliminary data.</text>
</comment>
<evidence type="ECO:0000256" key="8">
    <source>
        <dbReference type="RuleBase" id="RU361169"/>
    </source>
</evidence>
<organism evidence="10 11">
    <name type="scientific">Vitis vinifera</name>
    <name type="common">Grape</name>
    <dbReference type="NCBI Taxonomy" id="29760"/>
    <lineage>
        <taxon>Eukaryota</taxon>
        <taxon>Viridiplantae</taxon>
        <taxon>Streptophyta</taxon>
        <taxon>Embryophyta</taxon>
        <taxon>Tracheophyta</taxon>
        <taxon>Spermatophyta</taxon>
        <taxon>Magnoliopsida</taxon>
        <taxon>eudicotyledons</taxon>
        <taxon>Gunneridae</taxon>
        <taxon>Pentapetalae</taxon>
        <taxon>rosids</taxon>
        <taxon>Vitales</taxon>
        <taxon>Vitaceae</taxon>
        <taxon>Viteae</taxon>
        <taxon>Vitis</taxon>
    </lineage>
</organism>
<keyword evidence="4" id="KW-0964">Secreted</keyword>
<evidence type="ECO:0000256" key="9">
    <source>
        <dbReference type="SAM" id="SignalP"/>
    </source>
</evidence>
<evidence type="ECO:0000256" key="6">
    <source>
        <dbReference type="ARBA" id="ARBA00023295"/>
    </source>
</evidence>
<name>A0A438GI14_VITVI</name>
<keyword evidence="5 8" id="KW-0378">Hydrolase</keyword>
<evidence type="ECO:0000256" key="2">
    <source>
        <dbReference type="ARBA" id="ARBA00008834"/>
    </source>
</evidence>
<keyword evidence="7" id="KW-0961">Cell wall biogenesis/degradation</keyword>
<dbReference type="GO" id="GO:0005975">
    <property type="term" value="P:carbohydrate metabolic process"/>
    <property type="evidence" value="ECO:0007669"/>
    <property type="project" value="InterPro"/>
</dbReference>
<dbReference type="InterPro" id="IPR000743">
    <property type="entry name" value="Glyco_hydro_28"/>
</dbReference>
<keyword evidence="9" id="KW-0732">Signal</keyword>
<evidence type="ECO:0000256" key="5">
    <source>
        <dbReference type="ARBA" id="ARBA00022801"/>
    </source>
</evidence>
<dbReference type="Pfam" id="PF00295">
    <property type="entry name" value="Glyco_hydro_28"/>
    <property type="match status" value="3"/>
</dbReference>
<dbReference type="GO" id="GO:0004650">
    <property type="term" value="F:polygalacturonase activity"/>
    <property type="evidence" value="ECO:0007669"/>
    <property type="project" value="InterPro"/>
</dbReference>
<gene>
    <name evidence="10" type="primary">G9_10</name>
    <name evidence="10" type="ORF">CK203_061139</name>
</gene>
<comment type="subcellular location">
    <subcellularLocation>
        <location evidence="1">Secreted</location>
        <location evidence="1">Cell wall</location>
    </subcellularLocation>
</comment>
<feature type="chain" id="PRO_5019424194" evidence="9">
    <location>
        <begin position="28"/>
        <end position="287"/>
    </location>
</feature>
<dbReference type="GO" id="GO:0071555">
    <property type="term" value="P:cell wall organization"/>
    <property type="evidence" value="ECO:0007669"/>
    <property type="project" value="UniProtKB-KW"/>
</dbReference>